<dbReference type="PROSITE" id="PS51257">
    <property type="entry name" value="PROKAR_LIPOPROTEIN"/>
    <property type="match status" value="1"/>
</dbReference>
<evidence type="ECO:0000313" key="2">
    <source>
        <dbReference type="Proteomes" id="UP000473325"/>
    </source>
</evidence>
<accession>A0A6L7F3K8</accession>
<comment type="caution">
    <text evidence="1">The sequence shown here is derived from an EMBL/GenBank/DDBJ whole genome shotgun (WGS) entry which is preliminary data.</text>
</comment>
<gene>
    <name evidence="1" type="ORF">GRQ65_19800</name>
</gene>
<dbReference type="AlphaFoldDB" id="A0A6L7F3K8"/>
<reference evidence="1 2" key="1">
    <citation type="submission" date="2019-12" db="EMBL/GenBank/DDBJ databases">
        <authorList>
            <person name="Kun Z."/>
        </authorList>
    </citation>
    <scope>NUCLEOTIDE SEQUENCE [LARGE SCALE GENOMIC DNA]</scope>
    <source>
        <strain evidence="1 2">YIM 123512</strain>
    </source>
</reference>
<keyword evidence="2" id="KW-1185">Reference proteome</keyword>
<proteinExistence type="predicted"/>
<dbReference type="Proteomes" id="UP000473325">
    <property type="component" value="Unassembled WGS sequence"/>
</dbReference>
<protein>
    <submittedName>
        <fullName evidence="1">Uncharacterized protein</fullName>
    </submittedName>
</protein>
<dbReference type="EMBL" id="WUEK01000015">
    <property type="protein sequence ID" value="MXG91791.1"/>
    <property type="molecule type" value="Genomic_DNA"/>
</dbReference>
<dbReference type="RefSeq" id="WP_160879727.1">
    <property type="nucleotide sequence ID" value="NZ_WUEK01000015.1"/>
</dbReference>
<name>A0A6L7F3K8_9ACTN</name>
<evidence type="ECO:0000313" key="1">
    <source>
        <dbReference type="EMBL" id="MXG91791.1"/>
    </source>
</evidence>
<sequence>MTTRRTRAAAVGVVVLALLLGCAWWVEAGRSAAQVAVTWTPTCTGTELTRLPRSLVDPDDPRAGDLAIDVRPGFACSVRLRITNTSRWTAHLEAVRVPFAGRSGGGEMRAEPSPAPPALQPSPFDDIDATLPVVRELAPGESTTVEFRIGWREDGCNAGGAMWVDQWPAVELRILARDLEARSPQRLVLRTHDGDHQPPAREGC</sequence>
<organism evidence="1 2">
    <name type="scientific">Nocardioides flavescens</name>
    <dbReference type="NCBI Taxonomy" id="2691959"/>
    <lineage>
        <taxon>Bacteria</taxon>
        <taxon>Bacillati</taxon>
        <taxon>Actinomycetota</taxon>
        <taxon>Actinomycetes</taxon>
        <taxon>Propionibacteriales</taxon>
        <taxon>Nocardioidaceae</taxon>
        <taxon>Nocardioides</taxon>
    </lineage>
</organism>